<evidence type="ECO:0000313" key="20">
    <source>
        <dbReference type="Proteomes" id="UP000075476"/>
    </source>
</evidence>
<dbReference type="Proteomes" id="UP000226257">
    <property type="component" value="Unassembled WGS sequence"/>
</dbReference>
<accession>A0A063CB22</accession>
<dbReference type="OMA" id="QVEMFVE"/>
<dbReference type="Proteomes" id="UP000075591">
    <property type="component" value="Unassembled WGS sequence"/>
</dbReference>
<reference evidence="17 29" key="9">
    <citation type="journal article" date="2019" name="Environ. Microbiol.">
        <title>An active ?-lactamase is a part of an orchestrated cell wall stress resistance network of Bacillus subtilis and related rhizosphere species.</title>
        <authorList>
            <person name="Bucher T."/>
            <person name="Keren-Paz A."/>
            <person name="Hausser J."/>
            <person name="Olender T."/>
            <person name="Cytryn E."/>
            <person name="Kolodkin-Gal I."/>
        </authorList>
    </citation>
    <scope>NUCLEOTIDE SEQUENCE [LARGE SCALE GENOMIC DNA]</scope>
    <source>
        <strain evidence="17 29">I32</strain>
    </source>
</reference>
<evidence type="ECO:0000313" key="16">
    <source>
        <dbReference type="EMBL" id="QHV41963.1"/>
    </source>
</evidence>
<evidence type="ECO:0000313" key="25">
    <source>
        <dbReference type="Proteomes" id="UP000220210"/>
    </source>
</evidence>
<reference evidence="18" key="13">
    <citation type="submission" date="2023-02" db="EMBL/GenBank/DDBJ databases">
        <title>Complete Genome Sequence of Bacillus cereus sensu lato isolate BC38B from pepper closely related to the Bacillus anthracis clade.</title>
        <authorList>
            <person name="Abdelli M."/>
            <person name="Cerar Kisek T."/>
            <person name="Falaise C."/>
            <person name="Cumont A."/>
            <person name="Giraud M."/>
            <person name="Chatoux J."/>
            <person name="Rogee S."/>
            <person name="Dadvisard M."/>
            <person name="Larigauderie G."/>
            <person name="Raynaud F."/>
            <person name="Godic Torkar K."/>
            <person name="Ramisse V."/>
        </authorList>
    </citation>
    <scope>NUCLEOTIDE SEQUENCE</scope>
    <source>
        <strain evidence="18">BC38B</strain>
    </source>
</reference>
<dbReference type="Proteomes" id="UP001163707">
    <property type="component" value="Chromosome"/>
</dbReference>
<dbReference type="Proteomes" id="UP001197806">
    <property type="component" value="Unassembled WGS sequence"/>
</dbReference>
<dbReference type="Proteomes" id="UP000308444">
    <property type="component" value="Unassembled WGS sequence"/>
</dbReference>
<organism evidence="10 24">
    <name type="scientific">Bacillus cereus</name>
    <dbReference type="NCBI Taxonomy" id="1396"/>
    <lineage>
        <taxon>Bacteria</taxon>
        <taxon>Bacillati</taxon>
        <taxon>Bacillota</taxon>
        <taxon>Bacilli</taxon>
        <taxon>Bacillales</taxon>
        <taxon>Bacillaceae</taxon>
        <taxon>Bacillus</taxon>
        <taxon>Bacillus cereus group</taxon>
    </lineage>
</organism>
<dbReference type="EMBL" id="JACLPZ010000001">
    <property type="protein sequence ID" value="MBY0035176.1"/>
    <property type="molecule type" value="Genomic_DNA"/>
</dbReference>
<reference evidence="15 30" key="8">
    <citation type="journal article" date="2019" name="Ecotoxicol. Environ. Saf.">
        <title>Microbial characterization of heavy metal resistant bacterial strains isolated from an electroplating wastewater treatment plant.</title>
        <authorList>
            <person name="Cai X."/>
            <person name="Zheng X."/>
            <person name="Zhang D."/>
            <person name="Iqbal W."/>
            <person name="Liu C."/>
            <person name="Yang B."/>
            <person name="Zhao X."/>
            <person name="Lu X."/>
            <person name="Mao Y."/>
        </authorList>
    </citation>
    <scope>NUCLEOTIDE SEQUENCE [LARGE SCALE GENOMIC DNA]</scope>
    <source>
        <strain evidence="15 30">Co1-1</strain>
    </source>
</reference>
<dbReference type="GeneID" id="93009437"/>
<dbReference type="EMBL" id="LOMO01000242">
    <property type="protein sequence ID" value="KXY29304.1"/>
    <property type="molecule type" value="Genomic_DNA"/>
</dbReference>
<dbReference type="EMBL" id="CP109872">
    <property type="protein sequence ID" value="UYW67629.1"/>
    <property type="molecule type" value="Genomic_DNA"/>
</dbReference>
<evidence type="ECO:0000313" key="22">
    <source>
        <dbReference type="Proteomes" id="UP000184161"/>
    </source>
</evidence>
<protein>
    <submittedName>
        <fullName evidence="10">DUF2564 domain-containing protein</fullName>
    </submittedName>
    <submittedName>
        <fullName evidence="1">DUF2564 family protein</fullName>
    </submittedName>
</protein>
<evidence type="ECO:0000313" key="19">
    <source>
        <dbReference type="Proteomes" id="UP000036243"/>
    </source>
</evidence>
<evidence type="ECO:0000313" key="18">
    <source>
        <dbReference type="EMBL" id="UYW67629.1"/>
    </source>
</evidence>
<reference evidence="9 23" key="4">
    <citation type="submission" date="2017-01" db="EMBL/GenBank/DDBJ databases">
        <title>Bacillus cereus isolates.</title>
        <authorList>
            <person name="Beno S.M."/>
        </authorList>
    </citation>
    <scope>NUCLEOTIDE SEQUENCE [LARGE SCALE GENOMIC DNA]</scope>
    <source>
        <strain evidence="9 23">FSL K6-1030</strain>
    </source>
</reference>
<evidence type="ECO:0000313" key="7">
    <source>
        <dbReference type="EMBL" id="MDN4872846.1"/>
    </source>
</evidence>
<gene>
    <name evidence="4" type="ORF">AT268_10740</name>
    <name evidence="3" type="ORF">AT274_02780</name>
    <name evidence="8" type="ORF">BKK64_11535</name>
    <name evidence="9" type="ORF">BLX06_00205</name>
    <name evidence="16" type="ORF">C1N66_01785</name>
    <name evidence="11" type="ORF">CN357_10065</name>
    <name evidence="14" type="ORF">COC69_00125</name>
    <name evidence="12" type="ORF">COI98_08775</name>
    <name evidence="13" type="ORF">COK98_10735</name>
    <name evidence="10" type="ORF">CON36_02175</name>
    <name evidence="15" type="ORF">D0437_07770</name>
    <name evidence="1" type="ORF">F8158_26590</name>
    <name evidence="17" type="ORF">FC695_03855</name>
    <name evidence="6" type="ORF">H7U08_01065</name>
    <name evidence="5" type="ORF">JCR31_20235</name>
    <name evidence="18" type="ORF">OK229_17810</name>
    <name evidence="7" type="ORF">QYM23_08245</name>
    <name evidence="2" type="ORF">TQ94_29900</name>
</gene>
<dbReference type="Proteomes" id="UP000477920">
    <property type="component" value="Unassembled WGS sequence"/>
</dbReference>
<evidence type="ECO:0000313" key="3">
    <source>
        <dbReference type="EMBL" id="KXX96963.1"/>
    </source>
</evidence>
<dbReference type="Proteomes" id="UP000220210">
    <property type="component" value="Unassembled WGS sequence"/>
</dbReference>
<dbReference type="EMBL" id="NUWJ01000072">
    <property type="protein sequence ID" value="PFK21957.1"/>
    <property type="molecule type" value="Genomic_DNA"/>
</dbReference>
<evidence type="ECO:0000313" key="10">
    <source>
        <dbReference type="EMBL" id="PEA00469.1"/>
    </source>
</evidence>
<evidence type="ECO:0000313" key="21">
    <source>
        <dbReference type="Proteomes" id="UP000075591"/>
    </source>
</evidence>
<evidence type="ECO:0000313" key="27">
    <source>
        <dbReference type="Proteomes" id="UP000224413"/>
    </source>
</evidence>
<dbReference type="AlphaFoldDB" id="A0A063CB22"/>
<evidence type="ECO:0000313" key="31">
    <source>
        <dbReference type="Proteomes" id="UP000464780"/>
    </source>
</evidence>
<evidence type="ECO:0000313" key="12">
    <source>
        <dbReference type="EMBL" id="PFK21957.1"/>
    </source>
</evidence>
<dbReference type="Proteomes" id="UP000036243">
    <property type="component" value="Unassembled WGS sequence"/>
</dbReference>
<reference evidence="8 22" key="3">
    <citation type="submission" date="2016-10" db="EMBL/GenBank/DDBJ databases">
        <title>Draft Genome Sequence of one Bacillus cereus strain isolated from pooled breast milk.</title>
        <authorList>
            <person name="Woudstra C."/>
            <person name="Chamoin A."/>
            <person name="Gentil S."/>
            <person name="Rambeloson T."/>
            <person name="Delannoye S."/>
            <person name="Heinnekine J.A."/>
            <person name="Herbin S."/>
            <person name="Fach P."/>
        </authorList>
    </citation>
    <scope>NUCLEOTIDE SEQUENCE [LARGE SCALE GENOMIC DNA]</scope>
    <source>
        <strain evidence="8 22">16SBCL1279</strain>
    </source>
</reference>
<dbReference type="Proteomes" id="UP000613452">
    <property type="component" value="Unassembled WGS sequence"/>
</dbReference>
<dbReference type="InterPro" id="IPR020314">
    <property type="entry name" value="Uncharacterised_YpzA"/>
</dbReference>
<dbReference type="EMBL" id="MUAU01000001">
    <property type="protein sequence ID" value="OOR76947.1"/>
    <property type="molecule type" value="Genomic_DNA"/>
</dbReference>
<dbReference type="EMBL" id="NVMX01000003">
    <property type="protein sequence ID" value="PEA00469.1"/>
    <property type="molecule type" value="Genomic_DNA"/>
</dbReference>
<reference evidence="1 32" key="10">
    <citation type="submission" date="2019-10" db="EMBL/GenBank/DDBJ databases">
        <title>Bacillus from the desert of Cuatro Cinegas, Coahuila.</title>
        <authorList>
            <person name="Olmedo-Alvarez G."/>
            <person name="Saldana S."/>
            <person name="Barcelo D."/>
        </authorList>
    </citation>
    <scope>NUCLEOTIDE SEQUENCE [LARGE SCALE GENOMIC DNA]</scope>
    <source>
        <strain evidence="1 32">CH101a_3T</strain>
    </source>
</reference>
<dbReference type="Proteomes" id="UP000075476">
    <property type="component" value="Unassembled WGS sequence"/>
</dbReference>
<evidence type="ECO:0000313" key="5">
    <source>
        <dbReference type="EMBL" id="MBK1610232.1"/>
    </source>
</evidence>
<dbReference type="SMR" id="A0A063CB22"/>
<dbReference type="EMBL" id="JYFW01000045">
    <property type="protein sequence ID" value="KMP12815.1"/>
    <property type="molecule type" value="Genomic_DNA"/>
</dbReference>
<sequence>MGSEVNDFEEVKFRVETAQKMVGSATISMDPDTLEHATTAVEAARSQLEIMKSVATDLDEPFLMNEEKKLNKCEHQLNEARH</sequence>
<evidence type="ECO:0000313" key="8">
    <source>
        <dbReference type="EMBL" id="OJS95701.1"/>
    </source>
</evidence>
<dbReference type="EMBL" id="SZOH01000204">
    <property type="protein sequence ID" value="TKJ07346.1"/>
    <property type="molecule type" value="Genomic_DNA"/>
</dbReference>
<evidence type="ECO:0000313" key="26">
    <source>
        <dbReference type="Proteomes" id="UP000224203"/>
    </source>
</evidence>
<dbReference type="Proteomes" id="UP000224203">
    <property type="component" value="Unassembled WGS sequence"/>
</dbReference>
<dbReference type="EMBL" id="NTSO01000005">
    <property type="protein sequence ID" value="PFF49823.1"/>
    <property type="molecule type" value="Genomic_DNA"/>
</dbReference>
<reference evidence="20 21" key="2">
    <citation type="submission" date="2015-12" db="EMBL/GenBank/DDBJ databases">
        <title>Bacillus cereus Group isolate.</title>
        <authorList>
            <person name="Kovac J."/>
        </authorList>
    </citation>
    <scope>NUCLEOTIDE SEQUENCE [LARGE SCALE GENOMIC DNA]</scope>
    <source>
        <strain evidence="4 20">FSL K6-0073</strain>
        <strain evidence="3 21">FSL W8-0275</strain>
    </source>
</reference>
<reference evidence="5 33" key="12">
    <citation type="submission" date="2020-12" db="EMBL/GenBank/DDBJ databases">
        <title>Genome assembly for a thermostable protease producing Bacillus cereus MAKP1 strain isolated from chicken gut.</title>
        <authorList>
            <person name="Malaviya A."/>
        </authorList>
    </citation>
    <scope>NUCLEOTIDE SEQUENCE [LARGE SCALE GENOMIC DNA]</scope>
    <source>
        <strain evidence="5 33">MAKP1</strain>
    </source>
</reference>
<proteinExistence type="predicted"/>
<evidence type="ECO:0000313" key="14">
    <source>
        <dbReference type="EMBL" id="PGS84220.1"/>
    </source>
</evidence>
<dbReference type="Proteomes" id="UP001175137">
    <property type="component" value="Unassembled WGS sequence"/>
</dbReference>
<dbReference type="PATRIC" id="fig|1396.419.peg.4592"/>
<evidence type="ECO:0000313" key="15">
    <source>
        <dbReference type="EMBL" id="QDZ73010.1"/>
    </source>
</evidence>
<dbReference type="EMBL" id="NVDQ01000021">
    <property type="protein sequence ID" value="PFV08014.1"/>
    <property type="molecule type" value="Genomic_DNA"/>
</dbReference>
<dbReference type="Proteomes" id="UP000321735">
    <property type="component" value="Chromosome"/>
</dbReference>
<dbReference type="EMBL" id="NULI01000003">
    <property type="protein sequence ID" value="PGS84220.1"/>
    <property type="molecule type" value="Genomic_DNA"/>
</dbReference>
<dbReference type="Proteomes" id="UP000219922">
    <property type="component" value="Unassembled WGS sequence"/>
</dbReference>
<evidence type="ECO:0000313" key="1">
    <source>
        <dbReference type="EMBL" id="KAB2490880.1"/>
    </source>
</evidence>
<dbReference type="Proteomes" id="UP000224413">
    <property type="component" value="Unassembled WGS sequence"/>
</dbReference>
<dbReference type="Pfam" id="PF10819">
    <property type="entry name" value="DUF2564"/>
    <property type="match status" value="1"/>
</dbReference>
<evidence type="ECO:0000313" key="2">
    <source>
        <dbReference type="EMBL" id="KMP12815.1"/>
    </source>
</evidence>
<evidence type="ECO:0000313" key="33">
    <source>
        <dbReference type="Proteomes" id="UP000613452"/>
    </source>
</evidence>
<reference evidence="6" key="11">
    <citation type="submission" date="2020-08" db="EMBL/GenBank/DDBJ databases">
        <title>Fungal Genomes of the International Space Station.</title>
        <authorList>
            <person name="Seuylemezian A."/>
            <person name="Singh N.K."/>
            <person name="Wood J."/>
            <person name="Venkateswaran K."/>
        </authorList>
    </citation>
    <scope>NUCLEOTIDE SEQUENCE</scope>
    <source>
        <strain evidence="6">I2-B2</strain>
    </source>
</reference>
<dbReference type="EMBL" id="CP031778">
    <property type="protein sequence ID" value="QDZ73010.1"/>
    <property type="molecule type" value="Genomic_DNA"/>
</dbReference>
<evidence type="ECO:0000313" key="24">
    <source>
        <dbReference type="Proteomes" id="UP000219922"/>
    </source>
</evidence>
<evidence type="ECO:0000313" key="4">
    <source>
        <dbReference type="EMBL" id="KXY29304.1"/>
    </source>
</evidence>
<dbReference type="RefSeq" id="WP_000534392.1">
    <property type="nucleotide sequence ID" value="NZ_AP022857.1"/>
</dbReference>
<dbReference type="Proteomes" id="UP000190641">
    <property type="component" value="Unassembled WGS sequence"/>
</dbReference>
<reference evidence="24 26" key="5">
    <citation type="submission" date="2017-09" db="EMBL/GenBank/DDBJ databases">
        <title>Large-scale bioinformatics analysis of Bacillus genomes uncovers conserved roles of natural products in bacterial physiology.</title>
        <authorList>
            <consortium name="Agbiome Team Llc"/>
            <person name="Bleich R.M."/>
            <person name="Grubbs K.J."/>
            <person name="Santa Maria K.C."/>
            <person name="Allen S.E."/>
            <person name="Farag S."/>
            <person name="Shank E.A."/>
            <person name="Bowers A."/>
        </authorList>
    </citation>
    <scope>NUCLEOTIDE SEQUENCE [LARGE SCALE GENOMIC DNA]</scope>
    <source>
        <strain evidence="14 26">AFS041711</strain>
        <strain evidence="13 28">AFS060282</strain>
        <strain evidence="12 27">AFS083741</strain>
        <strain evidence="10 24">AFS092789</strain>
    </source>
</reference>
<evidence type="ECO:0000313" key="9">
    <source>
        <dbReference type="EMBL" id="OOR76947.1"/>
    </source>
</evidence>
<dbReference type="EMBL" id="JAEFBZ010000001">
    <property type="protein sequence ID" value="MBK1610232.1"/>
    <property type="molecule type" value="Genomic_DNA"/>
</dbReference>
<evidence type="ECO:0000313" key="17">
    <source>
        <dbReference type="EMBL" id="TKJ07346.1"/>
    </source>
</evidence>
<name>A0A063CB22_BACCE</name>
<evidence type="ECO:0000313" key="30">
    <source>
        <dbReference type="Proteomes" id="UP000321735"/>
    </source>
</evidence>
<reference evidence="2 19" key="1">
    <citation type="submission" date="2015-02" db="EMBL/GenBank/DDBJ databases">
        <title>Evolution of B. cereus sensu lato: Distribution, horizontal transfer and duplication of chromosomal virulence genes.</title>
        <authorList>
            <person name="Boehm M.-E."/>
            <person name="Huptas C."/>
            <person name="Krey V.M."/>
            <person name="Scherer S."/>
        </authorList>
    </citation>
    <scope>NUCLEOTIDE SEQUENCE [LARGE SCALE GENOMIC DNA]</scope>
    <source>
        <strain evidence="2 19">#17</strain>
    </source>
</reference>
<reference evidence="11 25" key="6">
    <citation type="submission" date="2017-09" db="EMBL/GenBank/DDBJ databases">
        <title>Large-scale bioinformatics analysis of Bacillus genomes uncovers conserved roles of natural products in bacterial physiology.</title>
        <authorList>
            <consortium name="Agbiome Team Llc"/>
            <person name="Bleich R.M."/>
            <person name="Kirk G.J."/>
            <person name="Santa Maria K.C."/>
            <person name="Allen S.E."/>
            <person name="Farag S."/>
            <person name="Shank E.A."/>
            <person name="Bowers A."/>
        </authorList>
    </citation>
    <scope>NUCLEOTIDE SEQUENCE [LARGE SCALE GENOMIC DNA]</scope>
    <source>
        <strain evidence="11 25">AFS020204</strain>
    </source>
</reference>
<dbReference type="EMBL" id="MLYK01000027">
    <property type="protein sequence ID" value="OJS95701.1"/>
    <property type="molecule type" value="Genomic_DNA"/>
</dbReference>
<evidence type="ECO:0000313" key="32">
    <source>
        <dbReference type="Proteomes" id="UP000477920"/>
    </source>
</evidence>
<dbReference type="EMBL" id="WBPB01000074">
    <property type="protein sequence ID" value="KAB2490880.1"/>
    <property type="molecule type" value="Genomic_DNA"/>
</dbReference>
<evidence type="ECO:0000313" key="29">
    <source>
        <dbReference type="Proteomes" id="UP000308444"/>
    </source>
</evidence>
<evidence type="ECO:0000313" key="11">
    <source>
        <dbReference type="EMBL" id="PFF49823.1"/>
    </source>
</evidence>
<dbReference type="EMBL" id="JAUIQW010000001">
    <property type="protein sequence ID" value="MDN4872846.1"/>
    <property type="molecule type" value="Genomic_DNA"/>
</dbReference>
<dbReference type="EMBL" id="CP028009">
    <property type="protein sequence ID" value="QHV41963.1"/>
    <property type="molecule type" value="Genomic_DNA"/>
</dbReference>
<reference evidence="16 31" key="7">
    <citation type="submission" date="2018-03" db="EMBL/GenBank/DDBJ databases">
        <title>The complete genome of bacterial strain SGAir0260.</title>
        <authorList>
            <person name="Schuster S.C."/>
        </authorList>
    </citation>
    <scope>NUCLEOTIDE SEQUENCE [LARGE SCALE GENOMIC DNA]</scope>
    <source>
        <strain evidence="16 31">SGAir0260</strain>
    </source>
</reference>
<dbReference type="Proteomes" id="UP000184161">
    <property type="component" value="Unassembled WGS sequence"/>
</dbReference>
<evidence type="ECO:0000313" key="6">
    <source>
        <dbReference type="EMBL" id="MBY0035176.1"/>
    </source>
</evidence>
<evidence type="ECO:0000313" key="23">
    <source>
        <dbReference type="Proteomes" id="UP000190641"/>
    </source>
</evidence>
<reference evidence="7" key="14">
    <citation type="submission" date="2023-07" db="EMBL/GenBank/DDBJ databases">
        <title>Complete genome sequence of Bacillus cereus SRCM126073 isolated from soil.</title>
        <authorList>
            <person name="Yang H.-G."/>
            <person name="Ryu M.-S."/>
            <person name="Ha G.-S."/>
            <person name="Yang H.-J."/>
            <person name="Jeong D.-Y."/>
        </authorList>
    </citation>
    <scope>NUCLEOTIDE SEQUENCE</scope>
    <source>
        <strain evidence="7">SRCM126073</strain>
    </source>
</reference>
<dbReference type="EMBL" id="LOMT01000097">
    <property type="protein sequence ID" value="KXX96963.1"/>
    <property type="molecule type" value="Genomic_DNA"/>
</dbReference>
<evidence type="ECO:0000313" key="13">
    <source>
        <dbReference type="EMBL" id="PFV08014.1"/>
    </source>
</evidence>
<evidence type="ECO:0000313" key="28">
    <source>
        <dbReference type="Proteomes" id="UP000226257"/>
    </source>
</evidence>
<dbReference type="Proteomes" id="UP000464780">
    <property type="component" value="Chromosome"/>
</dbReference>